<feature type="transmembrane region" description="Helical" evidence="1">
    <location>
        <begin position="354"/>
        <end position="373"/>
    </location>
</feature>
<dbReference type="InterPro" id="IPR058983">
    <property type="entry name" value="AftB_C"/>
</dbReference>
<feature type="transmembrane region" description="Helical" evidence="1">
    <location>
        <begin position="180"/>
        <end position="209"/>
    </location>
</feature>
<feature type="transmembrane region" description="Helical" evidence="1">
    <location>
        <begin position="332"/>
        <end position="348"/>
    </location>
</feature>
<keyword evidence="1" id="KW-0812">Transmembrane</keyword>
<name>A0A367YSV8_9ACTN</name>
<evidence type="ECO:0000313" key="3">
    <source>
        <dbReference type="EMBL" id="RCK68112.1"/>
    </source>
</evidence>
<sequence length="582" mass="62444">MVTSKDGLVAPARTWIGLVLLAVPVAVLAVAGWQRRWMADDGMINVRVVHQVLAGNGLGFNAAERVEVTTSTLWLWLLVLAQAVTPMSETSVLAVGLGWVLTLGGLVAGTLAGVLWYRDRGRGALLLPFGTLLVAMVPPVWDFTTSGLETGLTFAWIGCSLLALSWRLSARPDLPAWRPLWVPVLIGLAPLVRPDLTLMGAIFGLALVLQNPRRLSSWWATLLAALVLPAAWQLFRMGYFASLVPNTALAKAAGDAEWQRGTTYFLDLFGRYGLLLPGALIALLVLARALDTVLTGRDLGRTALALAPLVAAVLHGLYVIRVGGDFMHGRMLLPALFALAMAAPVVAVRLRSRVLVGAFAVVAVSSLVSGLFLRFPAFERWDEATGIADERAYYLARIPSHRSVSVQDWQGSGWYERGLEHRQAAAQGRSYYSDRTLRLPAAAGMGVITTEDNIGLTAVVAGTDVFMADRHSLADAVQSRMEVVPEPGSRVGHSTTPPDWRRARYAAPRVDDPPEVRAARSALACGDLAELQDAVSAPLTVERFWDNVAAAPRLTFLDVPADPVAARAAFCQPPGPGAATRG</sequence>
<feature type="transmembrane region" description="Helical" evidence="1">
    <location>
        <begin position="96"/>
        <end position="117"/>
    </location>
</feature>
<protein>
    <recommendedName>
        <fullName evidence="2">Terminal beta-(1-&gt;2)-arabinofuranosyltransferase C-terminal domain-containing protein</fullName>
    </recommendedName>
</protein>
<dbReference type="Proteomes" id="UP000252770">
    <property type="component" value="Unassembled WGS sequence"/>
</dbReference>
<evidence type="ECO:0000259" key="2">
    <source>
        <dbReference type="Pfam" id="PF26371"/>
    </source>
</evidence>
<feature type="transmembrane region" description="Helical" evidence="1">
    <location>
        <begin position="215"/>
        <end position="235"/>
    </location>
</feature>
<feature type="transmembrane region" description="Helical" evidence="1">
    <location>
        <begin position="302"/>
        <end position="320"/>
    </location>
</feature>
<dbReference type="EMBL" id="QOUI01000014">
    <property type="protein sequence ID" value="RCK68112.1"/>
    <property type="molecule type" value="Genomic_DNA"/>
</dbReference>
<organism evidence="3 4">
    <name type="scientific">Desertihabitans brevis</name>
    <dbReference type="NCBI Taxonomy" id="2268447"/>
    <lineage>
        <taxon>Bacteria</taxon>
        <taxon>Bacillati</taxon>
        <taxon>Actinomycetota</taxon>
        <taxon>Actinomycetes</taxon>
        <taxon>Propionibacteriales</taxon>
        <taxon>Propionibacteriaceae</taxon>
        <taxon>Desertihabitans</taxon>
    </lineage>
</organism>
<keyword evidence="1" id="KW-0472">Membrane</keyword>
<keyword evidence="4" id="KW-1185">Reference proteome</keyword>
<evidence type="ECO:0000256" key="1">
    <source>
        <dbReference type="SAM" id="Phobius"/>
    </source>
</evidence>
<evidence type="ECO:0000313" key="4">
    <source>
        <dbReference type="Proteomes" id="UP000252770"/>
    </source>
</evidence>
<comment type="caution">
    <text evidence="3">The sequence shown here is derived from an EMBL/GenBank/DDBJ whole genome shotgun (WGS) entry which is preliminary data.</text>
</comment>
<feature type="domain" description="Terminal beta-(1-&gt;2)-arabinofuranosyltransferase C-terminal" evidence="2">
    <location>
        <begin position="453"/>
        <end position="549"/>
    </location>
</feature>
<feature type="transmembrane region" description="Helical" evidence="1">
    <location>
        <begin position="269"/>
        <end position="290"/>
    </location>
</feature>
<proteinExistence type="predicted"/>
<feature type="transmembrane region" description="Helical" evidence="1">
    <location>
        <begin position="12"/>
        <end position="33"/>
    </location>
</feature>
<dbReference type="Pfam" id="PF26371">
    <property type="entry name" value="AftB_C"/>
    <property type="match status" value="1"/>
</dbReference>
<gene>
    <name evidence="3" type="ORF">DT076_18185</name>
</gene>
<dbReference type="AlphaFoldDB" id="A0A367YSV8"/>
<reference evidence="3 4" key="1">
    <citation type="submission" date="2018-07" db="EMBL/GenBank/DDBJ databases">
        <title>Desertimonas flava gen. nov. sp. nov.</title>
        <authorList>
            <person name="Liu S."/>
        </authorList>
    </citation>
    <scope>NUCLEOTIDE SEQUENCE [LARGE SCALE GENOMIC DNA]</scope>
    <source>
        <strain evidence="3 4">16Sb5-5</strain>
    </source>
</reference>
<accession>A0A367YSV8</accession>
<dbReference type="RefSeq" id="WP_114128115.1">
    <property type="nucleotide sequence ID" value="NZ_QOUI01000014.1"/>
</dbReference>
<feature type="transmembrane region" description="Helical" evidence="1">
    <location>
        <begin position="66"/>
        <end position="84"/>
    </location>
</feature>
<keyword evidence="1" id="KW-1133">Transmembrane helix</keyword>
<feature type="transmembrane region" description="Helical" evidence="1">
    <location>
        <begin position="124"/>
        <end position="141"/>
    </location>
</feature>